<dbReference type="InterPro" id="IPR000182">
    <property type="entry name" value="GNAT_dom"/>
</dbReference>
<gene>
    <name evidence="2" type="ORF">LDX50_02690</name>
</gene>
<accession>A0A9X1HP33</accession>
<protein>
    <submittedName>
        <fullName evidence="2">GNAT family N-acetyltransferase</fullName>
    </submittedName>
</protein>
<organism evidence="2 3">
    <name type="scientific">Fulvivirga sedimenti</name>
    <dbReference type="NCBI Taxonomy" id="2879465"/>
    <lineage>
        <taxon>Bacteria</taxon>
        <taxon>Pseudomonadati</taxon>
        <taxon>Bacteroidota</taxon>
        <taxon>Cytophagia</taxon>
        <taxon>Cytophagales</taxon>
        <taxon>Fulvivirgaceae</taxon>
        <taxon>Fulvivirga</taxon>
    </lineage>
</organism>
<dbReference type="PANTHER" id="PTHR43792">
    <property type="entry name" value="GNAT FAMILY, PUTATIVE (AFU_ORTHOLOGUE AFUA_3G00765)-RELATED-RELATED"/>
    <property type="match status" value="1"/>
</dbReference>
<sequence length="185" mass="21864">MKYLLEGKESERLFFRKVDPSDFDIWLAFHESPLTHIHWNEHRESPRRQCELWFEKQRHRYENDLGGMNSLIEKTSGKLIGYCGLLVQEVDETTELEIGYSLLPEYWNRGYASEAAIFCRNQAFENDWWGSVISIIALTNIPSQKVAMKNGMHLEKTTKYKDNAVYIFRIKKKEWQDLSTHPAES</sequence>
<evidence type="ECO:0000313" key="3">
    <source>
        <dbReference type="Proteomes" id="UP001139409"/>
    </source>
</evidence>
<dbReference type="EMBL" id="JAIXNE010000001">
    <property type="protein sequence ID" value="MCA6073754.1"/>
    <property type="molecule type" value="Genomic_DNA"/>
</dbReference>
<reference evidence="2" key="1">
    <citation type="submission" date="2021-09" db="EMBL/GenBank/DDBJ databases">
        <title>Fulvivirga sp. isolated from coastal sediment.</title>
        <authorList>
            <person name="Yu H."/>
        </authorList>
    </citation>
    <scope>NUCLEOTIDE SEQUENCE</scope>
    <source>
        <strain evidence="2">1062</strain>
    </source>
</reference>
<dbReference type="RefSeq" id="WP_225696865.1">
    <property type="nucleotide sequence ID" value="NZ_JAIXNE010000001.1"/>
</dbReference>
<dbReference type="Pfam" id="PF13302">
    <property type="entry name" value="Acetyltransf_3"/>
    <property type="match status" value="1"/>
</dbReference>
<dbReference type="PANTHER" id="PTHR43792:SF1">
    <property type="entry name" value="N-ACETYLTRANSFERASE DOMAIN-CONTAINING PROTEIN"/>
    <property type="match status" value="1"/>
</dbReference>
<proteinExistence type="predicted"/>
<dbReference type="SUPFAM" id="SSF55729">
    <property type="entry name" value="Acyl-CoA N-acyltransferases (Nat)"/>
    <property type="match status" value="1"/>
</dbReference>
<keyword evidence="3" id="KW-1185">Reference proteome</keyword>
<evidence type="ECO:0000313" key="2">
    <source>
        <dbReference type="EMBL" id="MCA6073754.1"/>
    </source>
</evidence>
<comment type="caution">
    <text evidence="2">The sequence shown here is derived from an EMBL/GenBank/DDBJ whole genome shotgun (WGS) entry which is preliminary data.</text>
</comment>
<name>A0A9X1HP33_9BACT</name>
<dbReference type="InterPro" id="IPR051531">
    <property type="entry name" value="N-acetyltransferase"/>
</dbReference>
<dbReference type="PROSITE" id="PS51186">
    <property type="entry name" value="GNAT"/>
    <property type="match status" value="1"/>
</dbReference>
<dbReference type="Gene3D" id="3.40.630.30">
    <property type="match status" value="1"/>
</dbReference>
<feature type="domain" description="N-acetyltransferase" evidence="1">
    <location>
        <begin position="13"/>
        <end position="172"/>
    </location>
</feature>
<dbReference type="AlphaFoldDB" id="A0A9X1HP33"/>
<dbReference type="GO" id="GO:0016747">
    <property type="term" value="F:acyltransferase activity, transferring groups other than amino-acyl groups"/>
    <property type="evidence" value="ECO:0007669"/>
    <property type="project" value="InterPro"/>
</dbReference>
<dbReference type="Proteomes" id="UP001139409">
    <property type="component" value="Unassembled WGS sequence"/>
</dbReference>
<dbReference type="InterPro" id="IPR016181">
    <property type="entry name" value="Acyl_CoA_acyltransferase"/>
</dbReference>
<evidence type="ECO:0000259" key="1">
    <source>
        <dbReference type="PROSITE" id="PS51186"/>
    </source>
</evidence>